<keyword evidence="2" id="KW-0732">Signal</keyword>
<sequence length="114" mass="12245">MFVRDSAIRFAFVAGALLSNPVLAQDRFAVWENGDVIYVGPEDPRARGAFSAAPGPKAPLVSVTEGWGESAHTYSVEVTRAPVLPHASAFDSAPMRFEPRGEERPLVTFESGSP</sequence>
<proteinExistence type="predicted"/>
<evidence type="ECO:0000313" key="4">
    <source>
        <dbReference type="Proteomes" id="UP001138709"/>
    </source>
</evidence>
<evidence type="ECO:0000313" key="3">
    <source>
        <dbReference type="EMBL" id="MBR0682639.1"/>
    </source>
</evidence>
<dbReference type="AlphaFoldDB" id="A0A9X9XG03"/>
<reference evidence="3" key="2">
    <citation type="journal article" date="2021" name="Syst. Appl. Microbiol.">
        <title>Roseomonas hellenica sp. nov., isolated from roots of wild-growing Alkanna tinctoria.</title>
        <authorList>
            <person name="Rat A."/>
            <person name="Naranjo H.D."/>
            <person name="Lebbe L."/>
            <person name="Cnockaert M."/>
            <person name="Krigas N."/>
            <person name="Grigoriadou K."/>
            <person name="Maloupa E."/>
            <person name="Willems A."/>
        </authorList>
    </citation>
    <scope>NUCLEOTIDE SEQUENCE</scope>
    <source>
        <strain evidence="3">LMG 31228</strain>
    </source>
</reference>
<comment type="caution">
    <text evidence="3">The sequence shown here is derived from an EMBL/GenBank/DDBJ whole genome shotgun (WGS) entry which is preliminary data.</text>
</comment>
<dbReference type="RefSeq" id="WP_211848174.1">
    <property type="nucleotide sequence ID" value="NZ_JAAEDL010000021.1"/>
</dbReference>
<feature type="region of interest" description="Disordered" evidence="1">
    <location>
        <begin position="94"/>
        <end position="114"/>
    </location>
</feature>
<accession>A0A9X9XG03</accession>
<dbReference type="Proteomes" id="UP001138709">
    <property type="component" value="Unassembled WGS sequence"/>
</dbReference>
<name>A0A9X9XG03_9PROT</name>
<protein>
    <submittedName>
        <fullName evidence="3">Uncharacterized protein</fullName>
    </submittedName>
</protein>
<keyword evidence="4" id="KW-1185">Reference proteome</keyword>
<gene>
    <name evidence="3" type="ORF">GXW74_19255</name>
</gene>
<feature type="chain" id="PRO_5040819183" evidence="2">
    <location>
        <begin position="25"/>
        <end position="114"/>
    </location>
</feature>
<evidence type="ECO:0000256" key="2">
    <source>
        <dbReference type="SAM" id="SignalP"/>
    </source>
</evidence>
<reference evidence="3" key="1">
    <citation type="submission" date="2020-01" db="EMBL/GenBank/DDBJ databases">
        <authorList>
            <person name="Rat A."/>
        </authorList>
    </citation>
    <scope>NUCLEOTIDE SEQUENCE</scope>
    <source>
        <strain evidence="3">LMG 31228</strain>
    </source>
</reference>
<evidence type="ECO:0000256" key="1">
    <source>
        <dbReference type="SAM" id="MobiDB-lite"/>
    </source>
</evidence>
<feature type="signal peptide" evidence="2">
    <location>
        <begin position="1"/>
        <end position="24"/>
    </location>
</feature>
<dbReference type="EMBL" id="JAAEDL010000021">
    <property type="protein sequence ID" value="MBR0682639.1"/>
    <property type="molecule type" value="Genomic_DNA"/>
</dbReference>
<organism evidence="3 4">
    <name type="scientific">Neoroseomonas eburnea</name>
    <dbReference type="NCBI Taxonomy" id="1346889"/>
    <lineage>
        <taxon>Bacteria</taxon>
        <taxon>Pseudomonadati</taxon>
        <taxon>Pseudomonadota</taxon>
        <taxon>Alphaproteobacteria</taxon>
        <taxon>Acetobacterales</taxon>
        <taxon>Acetobacteraceae</taxon>
        <taxon>Neoroseomonas</taxon>
    </lineage>
</organism>